<dbReference type="CDD" id="cd12148">
    <property type="entry name" value="fungal_TF_MHR"/>
    <property type="match status" value="1"/>
</dbReference>
<comment type="caution">
    <text evidence="10">The sequence shown here is derived from an EMBL/GenBank/DDBJ whole genome shotgun (WGS) entry which is preliminary data.</text>
</comment>
<dbReference type="GO" id="GO:0008270">
    <property type="term" value="F:zinc ion binding"/>
    <property type="evidence" value="ECO:0007669"/>
    <property type="project" value="InterPro"/>
</dbReference>
<evidence type="ECO:0000313" key="11">
    <source>
        <dbReference type="Proteomes" id="UP000076874"/>
    </source>
</evidence>
<dbReference type="GO" id="GO:0000981">
    <property type="term" value="F:DNA-binding transcription factor activity, RNA polymerase II-specific"/>
    <property type="evidence" value="ECO:0007669"/>
    <property type="project" value="TreeGrafter"/>
</dbReference>
<comment type="subcellular location">
    <subcellularLocation>
        <location evidence="1">Nucleus</location>
    </subcellularLocation>
</comment>
<evidence type="ECO:0000313" key="10">
    <source>
        <dbReference type="EMBL" id="OAA54376.1"/>
    </source>
</evidence>
<evidence type="ECO:0000256" key="1">
    <source>
        <dbReference type="ARBA" id="ARBA00004123"/>
    </source>
</evidence>
<dbReference type="GO" id="GO:0043565">
    <property type="term" value="F:sequence-specific DNA binding"/>
    <property type="evidence" value="ECO:0007669"/>
    <property type="project" value="TreeGrafter"/>
</dbReference>
<gene>
    <name evidence="10" type="ORF">SPI_08995</name>
</gene>
<dbReference type="AlphaFoldDB" id="A0A167MHU1"/>
<keyword evidence="7" id="KW-0539">Nucleus</keyword>
<sequence length="367" mass="41356">MRHCLDCGLHRKSVNASPLIDQRRKRIFWTAYMLERSVARTVGRPYAVADREIDVAIPANIDDTLNTDEEIAAAITASEANPDQVTSLTAAIHIIQLQQLESRISKTVCRVDKPISAISPHKIAKLRLALDEWKSRIPRVQASEGGVEDKPPYSTADYHMIQYHKALLLLFLPFLPSFTPAHPEFRQVIYSAGQICQLYKRLHDNQSYISFSLLALHATFVAGLVLVYCFCLDKSLFGPTFSSDIRACSSMLYTISERWPAARKVRSAFESLVAATIENAHNDSGTRHQENRRDHGNGHLPLQIDSLLSHADSRISGSSRPNDPVWDNFESVLENYQINSETWMQDSIFLAMDAFPADDWSSAAEIW</sequence>
<keyword evidence="5" id="KW-0238">DNA-binding</keyword>
<evidence type="ECO:0000256" key="5">
    <source>
        <dbReference type="ARBA" id="ARBA00023125"/>
    </source>
</evidence>
<evidence type="ECO:0000256" key="6">
    <source>
        <dbReference type="ARBA" id="ARBA00023163"/>
    </source>
</evidence>
<keyword evidence="3" id="KW-0862">Zinc</keyword>
<dbReference type="InterPro" id="IPR007219">
    <property type="entry name" value="XnlR_reg_dom"/>
</dbReference>
<dbReference type="EMBL" id="AZHD01000024">
    <property type="protein sequence ID" value="OAA54376.1"/>
    <property type="molecule type" value="Genomic_DNA"/>
</dbReference>
<proteinExistence type="predicted"/>
<dbReference type="PANTHER" id="PTHR47782">
    <property type="entry name" value="ZN(II)2CYS6 TRANSCRIPTION FACTOR (EUROFUNG)-RELATED"/>
    <property type="match status" value="1"/>
</dbReference>
<name>A0A167MHU1_9HYPO</name>
<feature type="domain" description="Xylanolytic transcriptional activator regulatory" evidence="9">
    <location>
        <begin position="2"/>
        <end position="134"/>
    </location>
</feature>
<evidence type="ECO:0000256" key="2">
    <source>
        <dbReference type="ARBA" id="ARBA00022723"/>
    </source>
</evidence>
<dbReference type="STRING" id="1081102.A0A167MHU1"/>
<keyword evidence="6" id="KW-0804">Transcription</keyword>
<keyword evidence="2" id="KW-0479">Metal-binding</keyword>
<organism evidence="10 11">
    <name type="scientific">Niveomyces insectorum RCEF 264</name>
    <dbReference type="NCBI Taxonomy" id="1081102"/>
    <lineage>
        <taxon>Eukaryota</taxon>
        <taxon>Fungi</taxon>
        <taxon>Dikarya</taxon>
        <taxon>Ascomycota</taxon>
        <taxon>Pezizomycotina</taxon>
        <taxon>Sordariomycetes</taxon>
        <taxon>Hypocreomycetidae</taxon>
        <taxon>Hypocreales</taxon>
        <taxon>Cordycipitaceae</taxon>
        <taxon>Niveomyces</taxon>
    </lineage>
</organism>
<dbReference type="GO" id="GO:0006351">
    <property type="term" value="P:DNA-templated transcription"/>
    <property type="evidence" value="ECO:0007669"/>
    <property type="project" value="InterPro"/>
</dbReference>
<keyword evidence="11" id="KW-1185">Reference proteome</keyword>
<evidence type="ECO:0000259" key="9">
    <source>
        <dbReference type="Pfam" id="PF04082"/>
    </source>
</evidence>
<keyword evidence="8" id="KW-0472">Membrane</keyword>
<accession>A0A167MHU1</accession>
<dbReference type="GO" id="GO:0005634">
    <property type="term" value="C:nucleus"/>
    <property type="evidence" value="ECO:0007669"/>
    <property type="project" value="UniProtKB-SubCell"/>
</dbReference>
<evidence type="ECO:0000256" key="3">
    <source>
        <dbReference type="ARBA" id="ARBA00022833"/>
    </source>
</evidence>
<protein>
    <submittedName>
        <fullName evidence="10">Transcription factor</fullName>
    </submittedName>
</protein>
<keyword evidence="4" id="KW-0805">Transcription regulation</keyword>
<reference evidence="10 11" key="1">
    <citation type="journal article" date="2016" name="Genome Biol. Evol.">
        <title>Divergent and convergent evolution of fungal pathogenicity.</title>
        <authorList>
            <person name="Shang Y."/>
            <person name="Xiao G."/>
            <person name="Zheng P."/>
            <person name="Cen K."/>
            <person name="Zhan S."/>
            <person name="Wang C."/>
        </authorList>
    </citation>
    <scope>NUCLEOTIDE SEQUENCE [LARGE SCALE GENOMIC DNA]</scope>
    <source>
        <strain evidence="10 11">RCEF 264</strain>
    </source>
</reference>
<dbReference type="Pfam" id="PF04082">
    <property type="entry name" value="Fungal_trans"/>
    <property type="match status" value="1"/>
</dbReference>
<evidence type="ECO:0000256" key="4">
    <source>
        <dbReference type="ARBA" id="ARBA00023015"/>
    </source>
</evidence>
<dbReference type="GO" id="GO:0045944">
    <property type="term" value="P:positive regulation of transcription by RNA polymerase II"/>
    <property type="evidence" value="ECO:0007669"/>
    <property type="project" value="TreeGrafter"/>
</dbReference>
<evidence type="ECO:0000256" key="7">
    <source>
        <dbReference type="ARBA" id="ARBA00023242"/>
    </source>
</evidence>
<dbReference type="PANTHER" id="PTHR47782:SF12">
    <property type="entry name" value="ZN(II)2CYS6 TRANSCRIPTION FACTOR (EUROFUNG)"/>
    <property type="match status" value="1"/>
</dbReference>
<evidence type="ECO:0000256" key="8">
    <source>
        <dbReference type="SAM" id="Phobius"/>
    </source>
</evidence>
<dbReference type="InterPro" id="IPR052202">
    <property type="entry name" value="Yeast_MetPath_Reg"/>
</dbReference>
<dbReference type="Proteomes" id="UP000076874">
    <property type="component" value="Unassembled WGS sequence"/>
</dbReference>
<dbReference type="OrthoDB" id="25921at2759"/>
<keyword evidence="8" id="KW-1133">Transmembrane helix</keyword>
<feature type="transmembrane region" description="Helical" evidence="8">
    <location>
        <begin position="208"/>
        <end position="231"/>
    </location>
</feature>
<keyword evidence="8" id="KW-0812">Transmembrane</keyword>